<accession>A0AAF0DJD3</accession>
<feature type="compositionally biased region" description="Polar residues" evidence="1">
    <location>
        <begin position="688"/>
        <end position="723"/>
    </location>
</feature>
<evidence type="ECO:0000313" key="3">
    <source>
        <dbReference type="Proteomes" id="UP001219355"/>
    </source>
</evidence>
<feature type="region of interest" description="Disordered" evidence="1">
    <location>
        <begin position="389"/>
        <end position="411"/>
    </location>
</feature>
<evidence type="ECO:0000256" key="1">
    <source>
        <dbReference type="SAM" id="MobiDB-lite"/>
    </source>
</evidence>
<name>A0AAF0DJD3_9EURO</name>
<sequence length="790" mass="87610">MTSFWNRLFSREPVSDDGTPRKSPNKRNIGHYRSLSQFFSSSTRKSSDHETCPDSLSNPTSHYQHRSILTCQERIHYPLYDPNDPRHNPEVRSRLRGNVPRISLDQEATPRIRKASHTDSSKKSSPSKSLRRAGSSLRAFADSIRFKTTFNRREIPSFSECAPSGRGLGKRELGNSRLGPENEISVHHSRPMDIPTNSLLPNTANGIPAPKYFSPDTLEKSDEAMSLYGTKPSALKNRLLDTPHISRLFDRQARRTSPSRERSDVGVEKTHLTRSTEIKANSGEHSFSDDDIFGPLCDDKRHCRNANGIEPPSANHSIPTTTYGLGRIPSPARTPPSKNIETTMFLESLSFDTISVDFDGKHSSCIASISPASRQTAFRLPSSNYGASAANSDSGVASEPGMPMGKRKPCVSRRSIQTSECNTERDSSFGADLCRISCQRDKDDSALRDNLLLLPWLASMGIFEKTETELLDTSSMPDYPGFSRNTGSLNSYPRYSQCNLKFTDDKYSDGKGLAIDNGADSDSLRSDEAHNAPTPAQNTFALNTPSGENKPMRKNCRRENGLLQVARGGNSDIGILKTELECKFNERQHYRFKELPSCLRYMIEAIDRMSGCEMEQSLSEKENLRIPSEFFPIGLSESLREEQLRLKRDPSGQVEILQEQYSSSLPAKLCAENPGPRKTGRRAVIPLSVSTTMRPGISSSDKSDQSLFPTADSSSGMGESNQFLRRKDDSSTDSNDSSQSEPTSGTTYATTFSSSSSARNFESEKQVQDVLLPLKTSMDECCLKVVNGNT</sequence>
<feature type="compositionally biased region" description="Low complexity" evidence="1">
    <location>
        <begin position="33"/>
        <end position="44"/>
    </location>
</feature>
<reference evidence="2" key="1">
    <citation type="submission" date="2023-03" db="EMBL/GenBank/DDBJ databases">
        <title>Emydomyces testavorans Genome Sequence.</title>
        <authorList>
            <person name="Hoyer L."/>
        </authorList>
    </citation>
    <scope>NUCLEOTIDE SEQUENCE</scope>
    <source>
        <strain evidence="2">16-2883</strain>
    </source>
</reference>
<feature type="region of interest" description="Disordered" evidence="1">
    <location>
        <begin position="157"/>
        <end position="177"/>
    </location>
</feature>
<feature type="compositionally biased region" description="Basic and acidic residues" evidence="1">
    <location>
        <begin position="9"/>
        <end position="20"/>
    </location>
</feature>
<feature type="region of interest" description="Disordered" evidence="1">
    <location>
        <begin position="667"/>
        <end position="763"/>
    </location>
</feature>
<feature type="compositionally biased region" description="Low complexity" evidence="1">
    <location>
        <begin position="732"/>
        <end position="757"/>
    </location>
</feature>
<dbReference type="EMBL" id="CP120629">
    <property type="protein sequence ID" value="WEW59805.1"/>
    <property type="molecule type" value="Genomic_DNA"/>
</dbReference>
<feature type="region of interest" description="Disordered" evidence="1">
    <location>
        <begin position="1"/>
        <end position="64"/>
    </location>
</feature>
<dbReference type="AlphaFoldDB" id="A0AAF0DJD3"/>
<feature type="compositionally biased region" description="Basic and acidic residues" evidence="1">
    <location>
        <begin position="249"/>
        <end position="277"/>
    </location>
</feature>
<feature type="compositionally biased region" description="Polar residues" evidence="1">
    <location>
        <begin position="54"/>
        <end position="64"/>
    </location>
</feature>
<feature type="region of interest" description="Disordered" evidence="1">
    <location>
        <begin position="518"/>
        <end position="551"/>
    </location>
</feature>
<dbReference type="Proteomes" id="UP001219355">
    <property type="component" value="Chromosome 3"/>
</dbReference>
<feature type="region of interest" description="Disordered" evidence="1">
    <location>
        <begin position="80"/>
        <end position="134"/>
    </location>
</feature>
<feature type="region of interest" description="Disordered" evidence="1">
    <location>
        <begin position="249"/>
        <end position="286"/>
    </location>
</feature>
<gene>
    <name evidence="2" type="ORF">PRK78_005285</name>
</gene>
<feature type="compositionally biased region" description="Polar residues" evidence="1">
    <location>
        <begin position="534"/>
        <end position="547"/>
    </location>
</feature>
<feature type="compositionally biased region" description="Basic and acidic residues" evidence="1">
    <location>
        <begin position="83"/>
        <end position="93"/>
    </location>
</feature>
<evidence type="ECO:0000313" key="2">
    <source>
        <dbReference type="EMBL" id="WEW59805.1"/>
    </source>
</evidence>
<organism evidence="2 3">
    <name type="scientific">Emydomyces testavorans</name>
    <dbReference type="NCBI Taxonomy" id="2070801"/>
    <lineage>
        <taxon>Eukaryota</taxon>
        <taxon>Fungi</taxon>
        <taxon>Dikarya</taxon>
        <taxon>Ascomycota</taxon>
        <taxon>Pezizomycotina</taxon>
        <taxon>Eurotiomycetes</taxon>
        <taxon>Eurotiomycetidae</taxon>
        <taxon>Onygenales</taxon>
        <taxon>Nannizziopsiaceae</taxon>
        <taxon>Emydomyces</taxon>
    </lineage>
</organism>
<keyword evidence="3" id="KW-1185">Reference proteome</keyword>
<proteinExistence type="predicted"/>
<protein>
    <submittedName>
        <fullName evidence="2">Uncharacterized protein</fullName>
    </submittedName>
</protein>